<proteinExistence type="predicted"/>
<dbReference type="GO" id="GO:0032993">
    <property type="term" value="C:protein-DNA complex"/>
    <property type="evidence" value="ECO:0007669"/>
    <property type="project" value="TreeGrafter"/>
</dbReference>
<evidence type="ECO:0000256" key="7">
    <source>
        <dbReference type="PROSITE-ProRule" id="PRU01091"/>
    </source>
</evidence>
<dbReference type="SUPFAM" id="SSF52172">
    <property type="entry name" value="CheY-like"/>
    <property type="match status" value="1"/>
</dbReference>
<evidence type="ECO:0000256" key="2">
    <source>
        <dbReference type="ARBA" id="ARBA00023012"/>
    </source>
</evidence>
<keyword evidence="1 6" id="KW-0597">Phosphoprotein</keyword>
<dbReference type="OrthoDB" id="9802426at2"/>
<reference evidence="10 11" key="1">
    <citation type="submission" date="2017-03" db="EMBL/GenBank/DDBJ databases">
        <authorList>
            <person name="Afonso C.L."/>
            <person name="Miller P.J."/>
            <person name="Scott M.A."/>
            <person name="Spackman E."/>
            <person name="Goraichik I."/>
            <person name="Dimitrov K.M."/>
            <person name="Suarez D.L."/>
            <person name="Swayne D.E."/>
        </authorList>
    </citation>
    <scope>NUCLEOTIDE SEQUENCE [LARGE SCALE GENOMIC DNA]</scope>
    <source>
        <strain evidence="10 11">CECT 7691</strain>
    </source>
</reference>
<evidence type="ECO:0000259" key="8">
    <source>
        <dbReference type="PROSITE" id="PS50110"/>
    </source>
</evidence>
<evidence type="ECO:0000256" key="3">
    <source>
        <dbReference type="ARBA" id="ARBA00023015"/>
    </source>
</evidence>
<dbReference type="CDD" id="cd00383">
    <property type="entry name" value="trans_reg_C"/>
    <property type="match status" value="1"/>
</dbReference>
<dbReference type="PANTHER" id="PTHR48111">
    <property type="entry name" value="REGULATOR OF RPOS"/>
    <property type="match status" value="1"/>
</dbReference>
<dbReference type="InterPro" id="IPR001867">
    <property type="entry name" value="OmpR/PhoB-type_DNA-bd"/>
</dbReference>
<dbReference type="AlphaFoldDB" id="A0A1Y5TW78"/>
<dbReference type="Proteomes" id="UP000193200">
    <property type="component" value="Unassembled WGS sequence"/>
</dbReference>
<dbReference type="Pfam" id="PF00072">
    <property type="entry name" value="Response_reg"/>
    <property type="match status" value="1"/>
</dbReference>
<dbReference type="PROSITE" id="PS51755">
    <property type="entry name" value="OMPR_PHOB"/>
    <property type="match status" value="1"/>
</dbReference>
<feature type="domain" description="Response regulatory" evidence="8">
    <location>
        <begin position="7"/>
        <end position="124"/>
    </location>
</feature>
<evidence type="ECO:0000313" key="10">
    <source>
        <dbReference type="EMBL" id="SLN74475.1"/>
    </source>
</evidence>
<gene>
    <name evidence="10" type="primary">ompR_2</name>
    <name evidence="10" type="ORF">OCH7691_03757</name>
</gene>
<name>A0A1Y5TW78_9PROT</name>
<feature type="domain" description="OmpR/PhoB-type" evidence="9">
    <location>
        <begin position="132"/>
        <end position="226"/>
    </location>
</feature>
<keyword evidence="3" id="KW-0805">Transcription regulation</keyword>
<dbReference type="EMBL" id="FWFR01000003">
    <property type="protein sequence ID" value="SLN74475.1"/>
    <property type="molecule type" value="Genomic_DNA"/>
</dbReference>
<feature type="DNA-binding region" description="OmpR/PhoB-type" evidence="7">
    <location>
        <begin position="132"/>
        <end position="226"/>
    </location>
</feature>
<dbReference type="Pfam" id="PF00486">
    <property type="entry name" value="Trans_reg_C"/>
    <property type="match status" value="1"/>
</dbReference>
<dbReference type="InParanoid" id="A0A1Y5TW78"/>
<evidence type="ECO:0000259" key="9">
    <source>
        <dbReference type="PROSITE" id="PS51755"/>
    </source>
</evidence>
<keyword evidence="11" id="KW-1185">Reference proteome</keyword>
<dbReference type="InterPro" id="IPR001789">
    <property type="entry name" value="Sig_transdc_resp-reg_receiver"/>
</dbReference>
<dbReference type="GO" id="GO:0006355">
    <property type="term" value="P:regulation of DNA-templated transcription"/>
    <property type="evidence" value="ECO:0007669"/>
    <property type="project" value="InterPro"/>
</dbReference>
<feature type="modified residue" description="4-aspartylphosphate" evidence="6">
    <location>
        <position position="56"/>
    </location>
</feature>
<dbReference type="FunCoup" id="A0A1Y5TW78">
    <property type="interactions" value="296"/>
</dbReference>
<dbReference type="SMART" id="SM00862">
    <property type="entry name" value="Trans_reg_C"/>
    <property type="match status" value="1"/>
</dbReference>
<dbReference type="SMART" id="SM00448">
    <property type="entry name" value="REC"/>
    <property type="match status" value="1"/>
</dbReference>
<keyword evidence="4 7" id="KW-0238">DNA-binding</keyword>
<dbReference type="Gene3D" id="1.10.10.10">
    <property type="entry name" value="Winged helix-like DNA-binding domain superfamily/Winged helix DNA-binding domain"/>
    <property type="match status" value="1"/>
</dbReference>
<dbReference type="InterPro" id="IPR011006">
    <property type="entry name" value="CheY-like_superfamily"/>
</dbReference>
<evidence type="ECO:0000313" key="11">
    <source>
        <dbReference type="Proteomes" id="UP000193200"/>
    </source>
</evidence>
<keyword evidence="2" id="KW-0902">Two-component regulatory system</keyword>
<dbReference type="InterPro" id="IPR036388">
    <property type="entry name" value="WH-like_DNA-bd_sf"/>
</dbReference>
<dbReference type="PANTHER" id="PTHR48111:SF4">
    <property type="entry name" value="DNA-BINDING DUAL TRANSCRIPTIONAL REGULATOR OMPR"/>
    <property type="match status" value="1"/>
</dbReference>
<accession>A0A1Y5TW78</accession>
<keyword evidence="5" id="KW-0804">Transcription</keyword>
<evidence type="ECO:0000256" key="6">
    <source>
        <dbReference type="PROSITE-ProRule" id="PRU00169"/>
    </source>
</evidence>
<protein>
    <submittedName>
        <fullName evidence="10">Transcriptional regulatory protein OmpR</fullName>
    </submittedName>
</protein>
<dbReference type="Gene3D" id="3.40.50.2300">
    <property type="match status" value="1"/>
</dbReference>
<dbReference type="GO" id="GO:0000156">
    <property type="term" value="F:phosphorelay response regulator activity"/>
    <property type="evidence" value="ECO:0007669"/>
    <property type="project" value="TreeGrafter"/>
</dbReference>
<dbReference type="GO" id="GO:0000976">
    <property type="term" value="F:transcription cis-regulatory region binding"/>
    <property type="evidence" value="ECO:0007669"/>
    <property type="project" value="TreeGrafter"/>
</dbReference>
<dbReference type="PROSITE" id="PS50110">
    <property type="entry name" value="RESPONSE_REGULATORY"/>
    <property type="match status" value="1"/>
</dbReference>
<sequence>MTDSPGHILVVDDDVRLAALLRRFLSEHGYRVTVATGAEDARQKRAGLIFDLLVVDRMMPGESGTDFVRSVRETEGDDPATPIMMLTALGESEDRIAGLEAGVDDYLTKPFEPRELLLRIEAILRRTRPRPQGLVQFGRFSFDLEKGKLFENDEEIYLTSGEIALLRALTRNPGVAVSREKLSTSGEGQGRAVDVQITRLRKKIEDDPRTPRFLQTVRGEGYVLWTD</sequence>
<dbReference type="RefSeq" id="WP_085885064.1">
    <property type="nucleotide sequence ID" value="NZ_FWFR01000003.1"/>
</dbReference>
<organism evidence="10 11">
    <name type="scientific">Oceanibacterium hippocampi</name>
    <dbReference type="NCBI Taxonomy" id="745714"/>
    <lineage>
        <taxon>Bacteria</taxon>
        <taxon>Pseudomonadati</taxon>
        <taxon>Pseudomonadota</taxon>
        <taxon>Alphaproteobacteria</taxon>
        <taxon>Sneathiellales</taxon>
        <taxon>Sneathiellaceae</taxon>
        <taxon>Oceanibacterium</taxon>
    </lineage>
</organism>
<evidence type="ECO:0000256" key="1">
    <source>
        <dbReference type="ARBA" id="ARBA00022553"/>
    </source>
</evidence>
<evidence type="ECO:0000256" key="5">
    <source>
        <dbReference type="ARBA" id="ARBA00023163"/>
    </source>
</evidence>
<dbReference type="Gene3D" id="6.10.250.690">
    <property type="match status" value="1"/>
</dbReference>
<dbReference type="InterPro" id="IPR039420">
    <property type="entry name" value="WalR-like"/>
</dbReference>
<dbReference type="GO" id="GO:0005829">
    <property type="term" value="C:cytosol"/>
    <property type="evidence" value="ECO:0007669"/>
    <property type="project" value="TreeGrafter"/>
</dbReference>
<evidence type="ECO:0000256" key="4">
    <source>
        <dbReference type="ARBA" id="ARBA00023125"/>
    </source>
</evidence>